<dbReference type="InterPro" id="IPR019269">
    <property type="entry name" value="BLOC1_su2"/>
</dbReference>
<evidence type="ECO:0000313" key="4">
    <source>
        <dbReference type="EMBL" id="KAJ3175245.1"/>
    </source>
</evidence>
<accession>A0AAD5XKG7</accession>
<dbReference type="Pfam" id="PF10046">
    <property type="entry name" value="BLOC1_2"/>
    <property type="match status" value="1"/>
</dbReference>
<dbReference type="PANTHER" id="PTHR46479:SF1">
    <property type="entry name" value="BIOGENESIS OF LYSOSOME-RELATED ORGANELLES COMPLEX 1 SUBUNIT 2"/>
    <property type="match status" value="1"/>
</dbReference>
<dbReference type="GO" id="GO:0043015">
    <property type="term" value="F:gamma-tubulin binding"/>
    <property type="evidence" value="ECO:0007669"/>
    <property type="project" value="TreeGrafter"/>
</dbReference>
<comment type="similarity">
    <text evidence="1">Belongs to the BLOC1S2 family.</text>
</comment>
<dbReference type="GO" id="GO:0000930">
    <property type="term" value="C:gamma-tubulin complex"/>
    <property type="evidence" value="ECO:0007669"/>
    <property type="project" value="TreeGrafter"/>
</dbReference>
<dbReference type="GO" id="GO:0016197">
    <property type="term" value="P:endosomal transport"/>
    <property type="evidence" value="ECO:0007669"/>
    <property type="project" value="TreeGrafter"/>
</dbReference>
<feature type="region of interest" description="Disordered" evidence="3">
    <location>
        <begin position="1"/>
        <end position="38"/>
    </location>
</feature>
<dbReference type="PANTHER" id="PTHR46479">
    <property type="entry name" value="BIOGENESIS OF LYSOSOME-RELATED ORGANELLES COMPLEX 1 SUBUNIT 2"/>
    <property type="match status" value="1"/>
</dbReference>
<dbReference type="AlphaFoldDB" id="A0AAD5XKG7"/>
<evidence type="ECO:0000256" key="2">
    <source>
        <dbReference type="SAM" id="Coils"/>
    </source>
</evidence>
<sequence>MADERSTPPSLPPRTAESSSTSHPVISPRRDSLPPAAVAAVERSAAQQRAGSTGTMHEAVLQHAAREVDSAMRKVVEHVRTEILAATDDFNVLQTMTAIARDEYIEFNDTAMELIAGMGKVQQTYSEIDERLKQITDLEQQVSNMEQVVAELDGYTKQLEESFKRKR</sequence>
<dbReference type="Proteomes" id="UP001212152">
    <property type="component" value="Unassembled WGS sequence"/>
</dbReference>
<dbReference type="GO" id="GO:0099078">
    <property type="term" value="C:BORC complex"/>
    <property type="evidence" value="ECO:0007669"/>
    <property type="project" value="TreeGrafter"/>
</dbReference>
<evidence type="ECO:0000256" key="3">
    <source>
        <dbReference type="SAM" id="MobiDB-lite"/>
    </source>
</evidence>
<keyword evidence="5" id="KW-1185">Reference proteome</keyword>
<name>A0AAD5XKG7_9FUNG</name>
<reference evidence="4" key="1">
    <citation type="submission" date="2020-05" db="EMBL/GenBank/DDBJ databases">
        <title>Phylogenomic resolution of chytrid fungi.</title>
        <authorList>
            <person name="Stajich J.E."/>
            <person name="Amses K."/>
            <person name="Simmons R."/>
            <person name="Seto K."/>
            <person name="Myers J."/>
            <person name="Bonds A."/>
            <person name="Quandt C.A."/>
            <person name="Barry K."/>
            <person name="Liu P."/>
            <person name="Grigoriev I."/>
            <person name="Longcore J.E."/>
            <person name="James T.Y."/>
        </authorList>
    </citation>
    <scope>NUCLEOTIDE SEQUENCE</scope>
    <source>
        <strain evidence="4">JEL0379</strain>
    </source>
</reference>
<evidence type="ECO:0000256" key="1">
    <source>
        <dbReference type="ARBA" id="ARBA00008468"/>
    </source>
</evidence>
<gene>
    <name evidence="4" type="ORF">HDU87_006327</name>
</gene>
<dbReference type="EMBL" id="JADGJQ010000054">
    <property type="protein sequence ID" value="KAJ3175245.1"/>
    <property type="molecule type" value="Genomic_DNA"/>
</dbReference>
<evidence type="ECO:0000313" key="5">
    <source>
        <dbReference type="Proteomes" id="UP001212152"/>
    </source>
</evidence>
<dbReference type="GO" id="GO:0032418">
    <property type="term" value="P:lysosome localization"/>
    <property type="evidence" value="ECO:0007669"/>
    <property type="project" value="TreeGrafter"/>
</dbReference>
<dbReference type="GO" id="GO:0031083">
    <property type="term" value="C:BLOC-1 complex"/>
    <property type="evidence" value="ECO:0007669"/>
    <property type="project" value="TreeGrafter"/>
</dbReference>
<feature type="coiled-coil region" evidence="2">
    <location>
        <begin position="121"/>
        <end position="158"/>
    </location>
</feature>
<protein>
    <submittedName>
        <fullName evidence="4">Uncharacterized protein</fullName>
    </submittedName>
</protein>
<comment type="caution">
    <text evidence="4">The sequence shown here is derived from an EMBL/GenBank/DDBJ whole genome shotgun (WGS) entry which is preliminary data.</text>
</comment>
<keyword evidence="2" id="KW-0175">Coiled coil</keyword>
<proteinExistence type="inferred from homology"/>
<organism evidence="4 5">
    <name type="scientific">Geranomyces variabilis</name>
    <dbReference type="NCBI Taxonomy" id="109894"/>
    <lineage>
        <taxon>Eukaryota</taxon>
        <taxon>Fungi</taxon>
        <taxon>Fungi incertae sedis</taxon>
        <taxon>Chytridiomycota</taxon>
        <taxon>Chytridiomycota incertae sedis</taxon>
        <taxon>Chytridiomycetes</taxon>
        <taxon>Spizellomycetales</taxon>
        <taxon>Powellomycetaceae</taxon>
        <taxon>Geranomyces</taxon>
    </lineage>
</organism>